<evidence type="ECO:0000313" key="4">
    <source>
        <dbReference type="EMBL" id="GHA92564.1"/>
    </source>
</evidence>
<dbReference type="SUPFAM" id="SSF53474">
    <property type="entry name" value="alpha/beta-Hydrolases"/>
    <property type="match status" value="1"/>
</dbReference>
<feature type="domain" description="Peptidase S9 prolyl oligopeptidase catalytic" evidence="3">
    <location>
        <begin position="461"/>
        <end position="674"/>
    </location>
</feature>
<dbReference type="Gene3D" id="3.40.50.1820">
    <property type="entry name" value="alpha/beta hydrolase"/>
    <property type="match status" value="1"/>
</dbReference>
<dbReference type="GO" id="GO:0006508">
    <property type="term" value="P:proteolysis"/>
    <property type="evidence" value="ECO:0007669"/>
    <property type="project" value="InterPro"/>
</dbReference>
<dbReference type="InterPro" id="IPR001375">
    <property type="entry name" value="Peptidase_S9_cat"/>
</dbReference>
<proteinExistence type="predicted"/>
<keyword evidence="2" id="KW-0472">Membrane</keyword>
<keyword evidence="2" id="KW-0812">Transmembrane</keyword>
<dbReference type="Proteomes" id="UP000634004">
    <property type="component" value="Unassembled WGS sequence"/>
</dbReference>
<reference evidence="4" key="2">
    <citation type="submission" date="2020-09" db="EMBL/GenBank/DDBJ databases">
        <authorList>
            <person name="Sun Q."/>
            <person name="Kim S."/>
        </authorList>
    </citation>
    <scope>NUCLEOTIDE SEQUENCE</scope>
    <source>
        <strain evidence="4">KCTC 32513</strain>
    </source>
</reference>
<dbReference type="Pfam" id="PF00326">
    <property type="entry name" value="Peptidase_S9"/>
    <property type="match status" value="1"/>
</dbReference>
<dbReference type="AlphaFoldDB" id="A0A8J3G254"/>
<feature type="transmembrane region" description="Helical" evidence="2">
    <location>
        <begin position="15"/>
        <end position="36"/>
    </location>
</feature>
<dbReference type="PROSITE" id="PS51257">
    <property type="entry name" value="PROKAR_LIPOPROTEIN"/>
    <property type="match status" value="1"/>
</dbReference>
<keyword evidence="5" id="KW-1185">Reference proteome</keyword>
<keyword evidence="2" id="KW-1133">Transmembrane helix</keyword>
<dbReference type="GO" id="GO:0004252">
    <property type="term" value="F:serine-type endopeptidase activity"/>
    <property type="evidence" value="ECO:0007669"/>
    <property type="project" value="TreeGrafter"/>
</dbReference>
<accession>A0A8J3G254</accession>
<evidence type="ECO:0000256" key="1">
    <source>
        <dbReference type="ARBA" id="ARBA00022801"/>
    </source>
</evidence>
<gene>
    <name evidence="4" type="ORF">GCM10009069_14480</name>
</gene>
<dbReference type="InterPro" id="IPR029058">
    <property type="entry name" value="AB_hydrolase_fold"/>
</dbReference>
<reference evidence="4" key="1">
    <citation type="journal article" date="2014" name="Int. J. Syst. Evol. Microbiol.">
        <title>Complete genome sequence of Corynebacterium casei LMG S-19264T (=DSM 44701T), isolated from a smear-ripened cheese.</title>
        <authorList>
            <consortium name="US DOE Joint Genome Institute (JGI-PGF)"/>
            <person name="Walter F."/>
            <person name="Albersmeier A."/>
            <person name="Kalinowski J."/>
            <person name="Ruckert C."/>
        </authorList>
    </citation>
    <scope>NUCLEOTIDE SEQUENCE</scope>
    <source>
        <strain evidence="4">KCTC 32513</strain>
    </source>
</reference>
<evidence type="ECO:0000313" key="5">
    <source>
        <dbReference type="Proteomes" id="UP000634004"/>
    </source>
</evidence>
<evidence type="ECO:0000259" key="3">
    <source>
        <dbReference type="Pfam" id="PF00326"/>
    </source>
</evidence>
<dbReference type="SUPFAM" id="SSF82171">
    <property type="entry name" value="DPP6 N-terminal domain-like"/>
    <property type="match status" value="1"/>
</dbReference>
<evidence type="ECO:0000256" key="2">
    <source>
        <dbReference type="SAM" id="Phobius"/>
    </source>
</evidence>
<keyword evidence="1" id="KW-0378">Hydrolase</keyword>
<dbReference type="PANTHER" id="PTHR42776:SF27">
    <property type="entry name" value="DIPEPTIDYL PEPTIDASE FAMILY MEMBER 6"/>
    <property type="match status" value="1"/>
</dbReference>
<comment type="caution">
    <text evidence="4">The sequence shown here is derived from an EMBL/GenBank/DDBJ whole genome shotgun (WGS) entry which is preliminary data.</text>
</comment>
<dbReference type="EMBL" id="BMZH01000005">
    <property type="protein sequence ID" value="GHA92564.1"/>
    <property type="molecule type" value="Genomic_DNA"/>
</dbReference>
<name>A0A8J3G254_9PROT</name>
<protein>
    <submittedName>
        <fullName evidence="4">Prolyl oligopeptidase</fullName>
    </submittedName>
</protein>
<organism evidence="4 5">
    <name type="scientific">Algimonas arctica</name>
    <dbReference type="NCBI Taxonomy" id="1479486"/>
    <lineage>
        <taxon>Bacteria</taxon>
        <taxon>Pseudomonadati</taxon>
        <taxon>Pseudomonadota</taxon>
        <taxon>Alphaproteobacteria</taxon>
        <taxon>Maricaulales</taxon>
        <taxon>Robiginitomaculaceae</taxon>
        <taxon>Algimonas</taxon>
    </lineage>
</organism>
<sequence length="687" mass="77432">MTREESPLDLVRPKAALYFLMSVSCAIVLALFATTISAQAQSVSDFAGATYFEHVGLSPDGDHYSMVRFGQGGSSEARVYNRRTGRRVGGLTIPGGMDFTWVEWASNTTLLASVSTRFKVDGRKLHLPTARIFSYDIKERREPVILFDNEDRILRTNIQLNRVVDMLPADPDNIIMGAWRNGDFDLYYVNVENGQAARIAKGRQLTLAWFTDAGGQPSLRMDCVGKKCRKINLYRPEDGANPSDAKTDWRYLRSFEQNDSQDETFLKLQPIGPTGKADEFYVLDGRDELPRRSVRIFNVQTNEFVSTLYTDDTYDVSGILIDPKTRAYMGAQVWRDRIDNDLVDPELQEHMDELNKYFDGPWNVSLHEISEDRSAALVFASASNEPGAYYIYDFETRDTKRIVRVNRNLHNSIRTDTTVVSVPTRDGQQLTGYLTVPKQDANGKMVVLVHGGPEQRDVLDYDRDVQFLASRGYTVARVNFRGSSGYGRTFAQAGYRQWGGTMHTDVIDATVWFQKQHSIAPNETCIMGYSYGAYAALLAGAMQAQLYNCVIAGGGPTDLNQLLKDERKAYGSDSPQYAYWEKSIGERKTQRSELASISPVHLAKYYDDPILLVHGEYDRVVQPDHASQMESALLKAGQSVEYIELNGGHQYSTWSRKSDIIYLKKIEEFLAKHLPDNSTSSDEKVAP</sequence>
<dbReference type="PANTHER" id="PTHR42776">
    <property type="entry name" value="SERINE PEPTIDASE S9 FAMILY MEMBER"/>
    <property type="match status" value="1"/>
</dbReference>